<dbReference type="EMBL" id="JBHTAA010000002">
    <property type="protein sequence ID" value="MFC7203295.1"/>
    <property type="molecule type" value="Genomic_DNA"/>
</dbReference>
<accession>A0ABD5ZDD2</accession>
<keyword evidence="1" id="KW-0418">Kinase</keyword>
<dbReference type="Proteomes" id="UP001596481">
    <property type="component" value="Unassembled WGS sequence"/>
</dbReference>
<keyword evidence="2" id="KW-1185">Reference proteome</keyword>
<protein>
    <submittedName>
        <fullName evidence="1">Histidine kinase</fullName>
    </submittedName>
</protein>
<dbReference type="GO" id="GO:0016301">
    <property type="term" value="F:kinase activity"/>
    <property type="evidence" value="ECO:0007669"/>
    <property type="project" value="UniProtKB-KW"/>
</dbReference>
<organism evidence="1 2">
    <name type="scientific">Haloferax namakaokahaiae</name>
    <dbReference type="NCBI Taxonomy" id="1748331"/>
    <lineage>
        <taxon>Archaea</taxon>
        <taxon>Methanobacteriati</taxon>
        <taxon>Methanobacteriota</taxon>
        <taxon>Stenosarchaea group</taxon>
        <taxon>Halobacteria</taxon>
        <taxon>Halobacteriales</taxon>
        <taxon>Haloferacaceae</taxon>
        <taxon>Haloferax</taxon>
    </lineage>
</organism>
<comment type="caution">
    <text evidence="1">The sequence shown here is derived from an EMBL/GenBank/DDBJ whole genome shotgun (WGS) entry which is preliminary data.</text>
</comment>
<evidence type="ECO:0000313" key="2">
    <source>
        <dbReference type="Proteomes" id="UP001596481"/>
    </source>
</evidence>
<dbReference type="PIRSF" id="PIRSF030471">
    <property type="entry name" value="STR_Vng0742h_prd"/>
    <property type="match status" value="1"/>
</dbReference>
<dbReference type="InterPro" id="IPR016954">
    <property type="entry name" value="Uncharacterised_Vng0742h"/>
</dbReference>
<dbReference type="RefSeq" id="WP_390222634.1">
    <property type="nucleotide sequence ID" value="NZ_JBHTAA010000002.1"/>
</dbReference>
<dbReference type="AlphaFoldDB" id="A0ABD5ZDD2"/>
<gene>
    <name evidence="1" type="ORF">ACFQJC_07190</name>
</gene>
<sequence>MSLRKFIPAEQTDDYSLVVVNRTSPQPLQNMLEGVFEHQQISVEEDAVPEGDEDVVCLFRETTCIATSPLIDLQNAVLLINSDLFRTGVHGLEGDDIPSVVKNLDDIPFVLRGYPESDKEKLLLIILSRYIERLSLDCDGGKHRASFQRLSRIIDERGTHSVYKRLANSAVDTHVYGIPDWEPSSEIDMTLHGGRSEDFTDSWFVTHLPDDETEPHAALVAIEIRPRVWEGVWTFDPERVREIDRYIEREL</sequence>
<proteinExistence type="predicted"/>
<reference evidence="1 2" key="1">
    <citation type="journal article" date="2019" name="Int. J. Syst. Evol. Microbiol.">
        <title>The Global Catalogue of Microorganisms (GCM) 10K type strain sequencing project: providing services to taxonomists for standard genome sequencing and annotation.</title>
        <authorList>
            <consortium name="The Broad Institute Genomics Platform"/>
            <consortium name="The Broad Institute Genome Sequencing Center for Infectious Disease"/>
            <person name="Wu L."/>
            <person name="Ma J."/>
        </authorList>
    </citation>
    <scope>NUCLEOTIDE SEQUENCE [LARGE SCALE GENOMIC DNA]</scope>
    <source>
        <strain evidence="1 2">DSM 29988</strain>
    </source>
</reference>
<keyword evidence="1" id="KW-0808">Transferase</keyword>
<name>A0ABD5ZDD2_9EURY</name>
<evidence type="ECO:0000313" key="1">
    <source>
        <dbReference type="EMBL" id="MFC7203295.1"/>
    </source>
</evidence>